<reference evidence="3 5" key="1">
    <citation type="journal article" date="2019" name="Nat. Microbiol.">
        <title>Expanding anaerobic alkane metabolism in the domain of Archaea.</title>
        <authorList>
            <person name="Wang Y."/>
            <person name="Wegener G."/>
            <person name="Hou J."/>
            <person name="Wang F."/>
            <person name="Xiao X."/>
        </authorList>
    </citation>
    <scope>NUCLEOTIDE SEQUENCE [LARGE SCALE GENOMIC DNA]</scope>
    <source>
        <strain evidence="3">WYZ-LMO11</strain>
    </source>
</reference>
<evidence type="ECO:0000256" key="1">
    <source>
        <dbReference type="SAM" id="Coils"/>
    </source>
</evidence>
<gene>
    <name evidence="3" type="ORF">DSO09_01470</name>
    <name evidence="2" type="ORF">EF809_03050</name>
</gene>
<accession>A0A520KFU8</accession>
<dbReference type="EMBL" id="RXIH01000025">
    <property type="protein sequence ID" value="RZN56364.1"/>
    <property type="molecule type" value="Genomic_DNA"/>
</dbReference>
<evidence type="ECO:0000313" key="3">
    <source>
        <dbReference type="EMBL" id="TDA40024.1"/>
    </source>
</evidence>
<sequence length="639" mass="73231">MQLYRIVLGIDRLPSYDKYSIVVMNTSDILLRKEGLSKTEILEIAQQYKVDAIAIDNIYELGSEQEIKNFMSYIYRADLIQICGSPFHGFKSLSLIAKELGLSKGGKLSSIKSAEVCAMAVLLGHGYIVKFYDPETKVIISRRRSFGSGGMSANRYRRSIEGAILNLTKIIQNRLKSKRIDYDLIFKKGSHGIDSAIFVIYSPRNQLTGIIRPMRTSSVNIRIVPILSKSFDYIPISHIEEKRKKKYLIIGIDPGTVCGIAILDLNGKVLYLSSGRNITRGEITRIIISLGKALIFASDVNPPPLMISKLAASHNALIFSPESSLKIDEKISLLNKITSEQNIIVRDSHQRDALIAALKAFMYYKNKLEQCVAHVKESGVKVDIEEVKALVIRGVSIKDAISLSELPQVERKPLSIKKRMSEKEKILLLKNKFNSIKLERDALLLKIKDLESKINELEEKLLLAKREIKQAPNDYELDRRLKSLTDEINKLRYELEKERDEKKDIINNMISLANGNAIIIRKFSTLKEAIDSKINRFVIKKVGEINEELKDKLLKSPPEFIITQEVSNILFDFNVPIIYLNEINFKDYNDFIIIERKLFEEILENSKKRLEEKNKEKTKKLISLFEEYRKERIKEFKKV</sequence>
<dbReference type="PANTHER" id="PTHR40707:SF1">
    <property type="entry name" value="DUF460 DOMAIN-CONTAINING PROTEIN"/>
    <property type="match status" value="1"/>
</dbReference>
<name>A0A520KFU8_9CREN</name>
<evidence type="ECO:0000313" key="4">
    <source>
        <dbReference type="Proteomes" id="UP000316080"/>
    </source>
</evidence>
<protein>
    <submittedName>
        <fullName evidence="2">DUF460 domain-containing protein</fullName>
    </submittedName>
</protein>
<dbReference type="Proteomes" id="UP000316080">
    <property type="component" value="Unassembled WGS sequence"/>
</dbReference>
<feature type="coiled-coil region" evidence="1">
    <location>
        <begin position="596"/>
        <end position="627"/>
    </location>
</feature>
<dbReference type="InterPro" id="IPR007408">
    <property type="entry name" value="DUF460"/>
</dbReference>
<organism evidence="2 4">
    <name type="scientific">Thermoproteota archaeon</name>
    <dbReference type="NCBI Taxonomy" id="2056631"/>
    <lineage>
        <taxon>Archaea</taxon>
        <taxon>Thermoproteota</taxon>
    </lineage>
</organism>
<evidence type="ECO:0000313" key="5">
    <source>
        <dbReference type="Proteomes" id="UP000317265"/>
    </source>
</evidence>
<dbReference type="AlphaFoldDB" id="A0A520KFU8"/>
<evidence type="ECO:0000313" key="2">
    <source>
        <dbReference type="EMBL" id="RZN56364.1"/>
    </source>
</evidence>
<keyword evidence="1" id="KW-0175">Coiled coil</keyword>
<dbReference type="EMBL" id="QNVI01000016">
    <property type="protein sequence ID" value="TDA40024.1"/>
    <property type="molecule type" value="Genomic_DNA"/>
</dbReference>
<dbReference type="PANTHER" id="PTHR40707">
    <property type="entry name" value="POSSIBLE NUCLEASE OF RNASE H FOLD, RUVC/YQGF FAMILY"/>
    <property type="match status" value="1"/>
</dbReference>
<reference evidence="2 4" key="2">
    <citation type="journal article" date="2019" name="Nat. Microbiol.">
        <title>Wide diversity of methane and short-chain alkane metabolisms in uncultured archaea.</title>
        <authorList>
            <person name="Borrel G."/>
            <person name="Adam P.S."/>
            <person name="McKay L.J."/>
            <person name="Chen L.X."/>
            <person name="Sierra-Garcia I.N."/>
            <person name="Sieber C.M."/>
            <person name="Letourneur Q."/>
            <person name="Ghozlane A."/>
            <person name="Andersen G.L."/>
            <person name="Li W.J."/>
            <person name="Hallam S.J."/>
            <person name="Muyzer G."/>
            <person name="de Oliveira V.M."/>
            <person name="Inskeep W.P."/>
            <person name="Banfield J.F."/>
            <person name="Gribaldo S."/>
        </authorList>
    </citation>
    <scope>NUCLEOTIDE SEQUENCE [LARGE SCALE GENOMIC DNA]</scope>
    <source>
        <strain evidence="2">Verst-YHS</strain>
    </source>
</reference>
<dbReference type="Pfam" id="PF04312">
    <property type="entry name" value="DUF460"/>
    <property type="match status" value="1"/>
</dbReference>
<feature type="coiled-coil region" evidence="1">
    <location>
        <begin position="433"/>
        <end position="508"/>
    </location>
</feature>
<comment type="caution">
    <text evidence="2">The sequence shown here is derived from an EMBL/GenBank/DDBJ whole genome shotgun (WGS) entry which is preliminary data.</text>
</comment>
<proteinExistence type="predicted"/>
<dbReference type="Proteomes" id="UP000317265">
    <property type="component" value="Unassembled WGS sequence"/>
</dbReference>